<dbReference type="Pfam" id="PF26078">
    <property type="entry name" value="Baseplate_J_M"/>
    <property type="match status" value="1"/>
</dbReference>
<proteinExistence type="inferred from homology"/>
<evidence type="ECO:0000256" key="1">
    <source>
        <dbReference type="ARBA" id="ARBA00038087"/>
    </source>
</evidence>
<dbReference type="PANTHER" id="PTHR37829">
    <property type="entry name" value="PHAGE-LIKE ELEMENT PBSX PROTEIN XKDT"/>
    <property type="match status" value="1"/>
</dbReference>
<dbReference type="InterPro" id="IPR058531">
    <property type="entry name" value="Baseplate_J_M"/>
</dbReference>
<comment type="caution">
    <text evidence="4">The sequence shown here is derived from an EMBL/GenBank/DDBJ whole genome shotgun (WGS) entry which is preliminary data.</text>
</comment>
<dbReference type="Proteomes" id="UP001172911">
    <property type="component" value="Unassembled WGS sequence"/>
</dbReference>
<feature type="domain" description="Baseplate J-like central" evidence="2">
    <location>
        <begin position="179"/>
        <end position="254"/>
    </location>
</feature>
<dbReference type="InterPro" id="IPR052399">
    <property type="entry name" value="Phage_Baseplate_Assmbl_Protein"/>
</dbReference>
<sequence length="346" mass="37717">MFEDQTFDAIMRRMLARVPENQDKREGSIIWDALAPAALELSEAYIILDIERQQTFAEDARGEMLDKRVADRGITRLLASRAIREAAFNISIEVNERFFLDGLYFKVIEPGYLAKVECETAGTIGNTQLEGSELLPVSTISGLTSAVLGPVLVLGTDVETDEALRKRYFNEVKNQAIDGNIAQYQKWAREYPGIGRAKIFPLWAGVNTVKISILDAENKVASAGLIADFQQYMDPNSEGLGNGVAPVGSKVTITTATSVDININAEVVLAEGYTEASAVDEALTTYLKELAYKKNTVSYISIGAAILNVPAVDQVRDLLVNGAATDITLTSEQIPKLSTTTWTVIA</sequence>
<dbReference type="RefSeq" id="WP_304542260.1">
    <property type="nucleotide sequence ID" value="NZ_JARPTC010000010.1"/>
</dbReference>
<reference evidence="4" key="1">
    <citation type="journal article" date="2023" name="J. Hazard. Mater.">
        <title>Anaerobic biodegradation of pyrene and benzo[a]pyrene by a new sulfate-reducing Desulforamulus aquiferis strain DSA.</title>
        <authorList>
            <person name="Zhang Z."/>
            <person name="Sun J."/>
            <person name="Gong X."/>
            <person name="Wang C."/>
            <person name="Wang H."/>
        </authorList>
    </citation>
    <scope>NUCLEOTIDE SEQUENCE</scope>
    <source>
        <strain evidence="4">DSA</strain>
    </source>
</reference>
<name>A0AAW7ZCR5_9FIRM</name>
<accession>A0AAW7ZCR5</accession>
<evidence type="ECO:0000259" key="2">
    <source>
        <dbReference type="Pfam" id="PF26078"/>
    </source>
</evidence>
<evidence type="ECO:0000313" key="5">
    <source>
        <dbReference type="Proteomes" id="UP001172911"/>
    </source>
</evidence>
<dbReference type="InterPro" id="IPR058530">
    <property type="entry name" value="Baseplate_J-like_C"/>
</dbReference>
<dbReference type="Pfam" id="PF26079">
    <property type="entry name" value="Baseplate_J_C"/>
    <property type="match status" value="1"/>
</dbReference>
<dbReference type="EMBL" id="JARPTC010000010">
    <property type="protein sequence ID" value="MDO7787117.1"/>
    <property type="molecule type" value="Genomic_DNA"/>
</dbReference>
<dbReference type="AlphaFoldDB" id="A0AAW7ZCR5"/>
<evidence type="ECO:0000259" key="3">
    <source>
        <dbReference type="Pfam" id="PF26079"/>
    </source>
</evidence>
<protein>
    <submittedName>
        <fullName evidence="4">Baseplate J/gp47 family protein</fullName>
    </submittedName>
</protein>
<evidence type="ECO:0000313" key="4">
    <source>
        <dbReference type="EMBL" id="MDO7787117.1"/>
    </source>
</evidence>
<organism evidence="4 5">
    <name type="scientific">Desulforamulus aquiferis</name>
    <dbReference type="NCBI Taxonomy" id="1397668"/>
    <lineage>
        <taxon>Bacteria</taxon>
        <taxon>Bacillati</taxon>
        <taxon>Bacillota</taxon>
        <taxon>Clostridia</taxon>
        <taxon>Eubacteriales</taxon>
        <taxon>Peptococcaceae</taxon>
        <taxon>Desulforamulus</taxon>
    </lineage>
</organism>
<comment type="similarity">
    <text evidence="1">Belongs to the Mu gp47/PBSX XkdT family.</text>
</comment>
<dbReference type="PANTHER" id="PTHR37829:SF3">
    <property type="entry name" value="PROTEIN JAYE-RELATED"/>
    <property type="match status" value="1"/>
</dbReference>
<feature type="domain" description="Baseplate J-like C-terminal" evidence="3">
    <location>
        <begin position="261"/>
        <end position="343"/>
    </location>
</feature>
<keyword evidence="5" id="KW-1185">Reference proteome</keyword>
<reference evidence="4" key="2">
    <citation type="submission" date="2023-03" db="EMBL/GenBank/DDBJ databases">
        <authorList>
            <person name="Zhang Z."/>
        </authorList>
    </citation>
    <scope>NUCLEOTIDE SEQUENCE</scope>
    <source>
        <strain evidence="4">DSA</strain>
    </source>
</reference>
<gene>
    <name evidence="4" type="ORF">P6N53_07795</name>
</gene>